<keyword evidence="1" id="KW-1133">Transmembrane helix</keyword>
<dbReference type="NCBIfam" id="NF038050">
    <property type="entry name" value="NrtS"/>
    <property type="match status" value="1"/>
</dbReference>
<dbReference type="AlphaFoldDB" id="A0A2A5B7G9"/>
<gene>
    <name evidence="2" type="ORF">COA96_03220</name>
</gene>
<evidence type="ECO:0000256" key="1">
    <source>
        <dbReference type="SAM" id="Phobius"/>
    </source>
</evidence>
<feature type="transmembrane region" description="Helical" evidence="1">
    <location>
        <begin position="38"/>
        <end position="58"/>
    </location>
</feature>
<keyword evidence="1" id="KW-0812">Transmembrane</keyword>
<dbReference type="EMBL" id="NVVJ01000006">
    <property type="protein sequence ID" value="PCJ27524.1"/>
    <property type="molecule type" value="Genomic_DNA"/>
</dbReference>
<evidence type="ECO:0000313" key="3">
    <source>
        <dbReference type="Proteomes" id="UP000218327"/>
    </source>
</evidence>
<feature type="transmembrane region" description="Helical" evidence="1">
    <location>
        <begin position="9"/>
        <end position="26"/>
    </location>
</feature>
<reference evidence="3" key="1">
    <citation type="submission" date="2017-08" db="EMBL/GenBank/DDBJ databases">
        <title>A dynamic microbial community with high functional redundancy inhabits the cold, oxic subseafloor aquifer.</title>
        <authorList>
            <person name="Tully B.J."/>
            <person name="Wheat C.G."/>
            <person name="Glazer B.T."/>
            <person name="Huber J.A."/>
        </authorList>
    </citation>
    <scope>NUCLEOTIDE SEQUENCE [LARGE SCALE GENOMIC DNA]</scope>
</reference>
<proteinExistence type="predicted"/>
<sequence length="70" mass="7636">MNSATIKKGFVVALLVGTILLIINQYDVLAGNSELRVIPAILTYLTPFFVFIAGQYSASRERVDKDSSVS</sequence>
<dbReference type="InterPro" id="IPR047700">
    <property type="entry name" value="NrtS-like"/>
</dbReference>
<organism evidence="2 3">
    <name type="scientific">SAR86 cluster bacterium</name>
    <dbReference type="NCBI Taxonomy" id="2030880"/>
    <lineage>
        <taxon>Bacteria</taxon>
        <taxon>Pseudomonadati</taxon>
        <taxon>Pseudomonadota</taxon>
        <taxon>Gammaproteobacteria</taxon>
        <taxon>SAR86 cluster</taxon>
    </lineage>
</organism>
<keyword evidence="1" id="KW-0472">Membrane</keyword>
<evidence type="ECO:0008006" key="4">
    <source>
        <dbReference type="Google" id="ProtNLM"/>
    </source>
</evidence>
<comment type="caution">
    <text evidence="2">The sequence shown here is derived from an EMBL/GenBank/DDBJ whole genome shotgun (WGS) entry which is preliminary data.</text>
</comment>
<accession>A0A2A5B7G9</accession>
<protein>
    <recommendedName>
        <fullName evidence="4">Dihydrolipoamide dehydrogenase</fullName>
    </recommendedName>
</protein>
<evidence type="ECO:0000313" key="2">
    <source>
        <dbReference type="EMBL" id="PCJ27524.1"/>
    </source>
</evidence>
<dbReference type="Proteomes" id="UP000218327">
    <property type="component" value="Unassembled WGS sequence"/>
</dbReference>
<name>A0A2A5B7G9_9GAMM</name>